<evidence type="ECO:0000256" key="9">
    <source>
        <dbReference type="SAM" id="Phobius"/>
    </source>
</evidence>
<reference evidence="11 12" key="1">
    <citation type="submission" date="2022-01" db="EMBL/GenBank/DDBJ databases">
        <title>A chromosomal length assembly of Cordylochernes scorpioides.</title>
        <authorList>
            <person name="Zeh D."/>
            <person name="Zeh J."/>
        </authorList>
    </citation>
    <scope>NUCLEOTIDE SEQUENCE [LARGE SCALE GENOMIC DNA]</scope>
    <source>
        <strain evidence="11">IN4F17</strain>
        <tissue evidence="11">Whole Body</tissue>
    </source>
</reference>
<feature type="non-terminal residue" evidence="11">
    <location>
        <position position="1"/>
    </location>
</feature>
<accession>A0ABY6KCV3</accession>
<keyword evidence="7 9" id="KW-1133">Transmembrane helix</keyword>
<proteinExistence type="predicted"/>
<evidence type="ECO:0000256" key="5">
    <source>
        <dbReference type="ARBA" id="ARBA00022741"/>
    </source>
</evidence>
<dbReference type="InterPro" id="IPR011527">
    <property type="entry name" value="ABC1_TM_dom"/>
</dbReference>
<keyword evidence="6" id="KW-0067">ATP-binding</keyword>
<dbReference type="PANTHER" id="PTHR24223:SF443">
    <property type="entry name" value="MULTIDRUG-RESISTANCE LIKE PROTEIN 1, ISOFORM I"/>
    <property type="match status" value="1"/>
</dbReference>
<feature type="transmembrane region" description="Helical" evidence="9">
    <location>
        <begin position="214"/>
        <end position="242"/>
    </location>
</feature>
<feature type="transmembrane region" description="Helical" evidence="9">
    <location>
        <begin position="63"/>
        <end position="84"/>
    </location>
</feature>
<organism evidence="11 12">
    <name type="scientific">Cordylochernes scorpioides</name>
    <dbReference type="NCBI Taxonomy" id="51811"/>
    <lineage>
        <taxon>Eukaryota</taxon>
        <taxon>Metazoa</taxon>
        <taxon>Ecdysozoa</taxon>
        <taxon>Arthropoda</taxon>
        <taxon>Chelicerata</taxon>
        <taxon>Arachnida</taxon>
        <taxon>Pseudoscorpiones</taxon>
        <taxon>Cheliferoidea</taxon>
        <taxon>Chernetidae</taxon>
        <taxon>Cordylochernes</taxon>
    </lineage>
</organism>
<dbReference type="Proteomes" id="UP001235939">
    <property type="component" value="Chromosome 03"/>
</dbReference>
<gene>
    <name evidence="11" type="ORF">LAZ67_3005071</name>
</gene>
<evidence type="ECO:0000256" key="7">
    <source>
        <dbReference type="ARBA" id="ARBA00022989"/>
    </source>
</evidence>
<protein>
    <submittedName>
        <fullName evidence="11">ABCC1</fullName>
    </submittedName>
</protein>
<dbReference type="PROSITE" id="PS50929">
    <property type="entry name" value="ABC_TM1F"/>
    <property type="match status" value="1"/>
</dbReference>
<keyword evidence="12" id="KW-1185">Reference proteome</keyword>
<dbReference type="Gene3D" id="1.20.1560.10">
    <property type="entry name" value="ABC transporter type 1, transmembrane domain"/>
    <property type="match status" value="1"/>
</dbReference>
<evidence type="ECO:0000256" key="6">
    <source>
        <dbReference type="ARBA" id="ARBA00022840"/>
    </source>
</evidence>
<dbReference type="InterPro" id="IPR050173">
    <property type="entry name" value="ABC_transporter_C-like"/>
</dbReference>
<dbReference type="SUPFAM" id="SSF90123">
    <property type="entry name" value="ABC transporter transmembrane region"/>
    <property type="match status" value="1"/>
</dbReference>
<keyword evidence="3 9" id="KW-0812">Transmembrane</keyword>
<sequence length="283" mass="32495">MAFNKIYQRKKEGRGTQPKYVGGSYMYVTDVQSLTLSNEARRRTTLGEMVNLMSVDIQRCSDLLIYLNLVWSAPLQIFLCIFFLSKILGFAVGAGLLVMLITLPVNSVVVHHSKIFQMGQMELKDQRIRMMNEVLSGIKTIKLLAWEQIFEDKLTTLRDRELHKLRRMAYINSFSNFFWTATPFLSPYSHMVPQVSLSTFSAFLALDPNHRLDAALIFIPLCLFNILRFPLSMLPLIITMIVQARVSIQRMTSFLGSEDSETYVHPDRYDPSKLFSSFSLSPL</sequence>
<comment type="subcellular location">
    <subcellularLocation>
        <location evidence="1">Endomembrane system</location>
        <topology evidence="1">Multi-pass membrane protein</topology>
    </subcellularLocation>
</comment>
<keyword evidence="4" id="KW-0677">Repeat</keyword>
<evidence type="ECO:0000313" key="12">
    <source>
        <dbReference type="Proteomes" id="UP001235939"/>
    </source>
</evidence>
<evidence type="ECO:0000259" key="10">
    <source>
        <dbReference type="PROSITE" id="PS50929"/>
    </source>
</evidence>
<dbReference type="PANTHER" id="PTHR24223">
    <property type="entry name" value="ATP-BINDING CASSETTE SUB-FAMILY C"/>
    <property type="match status" value="1"/>
</dbReference>
<keyword evidence="2" id="KW-0813">Transport</keyword>
<keyword evidence="5" id="KW-0547">Nucleotide-binding</keyword>
<dbReference type="Pfam" id="PF00664">
    <property type="entry name" value="ABC_membrane"/>
    <property type="match status" value="1"/>
</dbReference>
<dbReference type="InterPro" id="IPR036640">
    <property type="entry name" value="ABC1_TM_sf"/>
</dbReference>
<feature type="domain" description="ABC transmembrane type-1" evidence="10">
    <location>
        <begin position="34"/>
        <end position="243"/>
    </location>
</feature>
<evidence type="ECO:0000256" key="2">
    <source>
        <dbReference type="ARBA" id="ARBA00022448"/>
    </source>
</evidence>
<keyword evidence="8 9" id="KW-0472">Membrane</keyword>
<feature type="transmembrane region" description="Helical" evidence="9">
    <location>
        <begin position="168"/>
        <end position="188"/>
    </location>
</feature>
<evidence type="ECO:0000313" key="11">
    <source>
        <dbReference type="EMBL" id="UYV65683.1"/>
    </source>
</evidence>
<dbReference type="CDD" id="cd18595">
    <property type="entry name" value="ABC_6TM_MRP1_2_3_6_D1_like"/>
    <property type="match status" value="1"/>
</dbReference>
<evidence type="ECO:0000256" key="8">
    <source>
        <dbReference type="ARBA" id="ARBA00023136"/>
    </source>
</evidence>
<feature type="transmembrane region" description="Helical" evidence="9">
    <location>
        <begin position="90"/>
        <end position="110"/>
    </location>
</feature>
<evidence type="ECO:0000256" key="4">
    <source>
        <dbReference type="ARBA" id="ARBA00022737"/>
    </source>
</evidence>
<name>A0ABY6KCV3_9ARAC</name>
<evidence type="ECO:0000256" key="1">
    <source>
        <dbReference type="ARBA" id="ARBA00004127"/>
    </source>
</evidence>
<dbReference type="EMBL" id="CP092865">
    <property type="protein sequence ID" value="UYV65683.1"/>
    <property type="molecule type" value="Genomic_DNA"/>
</dbReference>
<evidence type="ECO:0000256" key="3">
    <source>
        <dbReference type="ARBA" id="ARBA00022692"/>
    </source>
</evidence>